<protein>
    <submittedName>
        <fullName evidence="1">Uncharacterized protein</fullName>
    </submittedName>
</protein>
<reference evidence="2" key="1">
    <citation type="journal article" date="2023" name="Nat. Plants">
        <title>Single-cell RNA sequencing provides a high-resolution roadmap for understanding the multicellular compartmentation of specialized metabolism.</title>
        <authorList>
            <person name="Sun S."/>
            <person name="Shen X."/>
            <person name="Li Y."/>
            <person name="Li Y."/>
            <person name="Wang S."/>
            <person name="Li R."/>
            <person name="Zhang H."/>
            <person name="Shen G."/>
            <person name="Guo B."/>
            <person name="Wei J."/>
            <person name="Xu J."/>
            <person name="St-Pierre B."/>
            <person name="Chen S."/>
            <person name="Sun C."/>
        </authorList>
    </citation>
    <scope>NUCLEOTIDE SEQUENCE [LARGE SCALE GENOMIC DNA]</scope>
</reference>
<evidence type="ECO:0000313" key="2">
    <source>
        <dbReference type="Proteomes" id="UP001060085"/>
    </source>
</evidence>
<name>A0ACB9ZLX9_CATRO</name>
<gene>
    <name evidence="1" type="ORF">M9H77_34276</name>
</gene>
<organism evidence="1 2">
    <name type="scientific">Catharanthus roseus</name>
    <name type="common">Madagascar periwinkle</name>
    <name type="synonym">Vinca rosea</name>
    <dbReference type="NCBI Taxonomy" id="4058"/>
    <lineage>
        <taxon>Eukaryota</taxon>
        <taxon>Viridiplantae</taxon>
        <taxon>Streptophyta</taxon>
        <taxon>Embryophyta</taxon>
        <taxon>Tracheophyta</taxon>
        <taxon>Spermatophyta</taxon>
        <taxon>Magnoliopsida</taxon>
        <taxon>eudicotyledons</taxon>
        <taxon>Gunneridae</taxon>
        <taxon>Pentapetalae</taxon>
        <taxon>asterids</taxon>
        <taxon>lamiids</taxon>
        <taxon>Gentianales</taxon>
        <taxon>Apocynaceae</taxon>
        <taxon>Rauvolfioideae</taxon>
        <taxon>Vinceae</taxon>
        <taxon>Catharanthinae</taxon>
        <taxon>Catharanthus</taxon>
    </lineage>
</organism>
<evidence type="ECO:0000313" key="1">
    <source>
        <dbReference type="EMBL" id="KAI5648271.1"/>
    </source>
</evidence>
<dbReference type="EMBL" id="CM044708">
    <property type="protein sequence ID" value="KAI5648271.1"/>
    <property type="molecule type" value="Genomic_DNA"/>
</dbReference>
<dbReference type="Proteomes" id="UP001060085">
    <property type="component" value="Linkage Group LG08"/>
</dbReference>
<sequence>MKRRSREGEEERLHKKRGGRALKRGSQILEISRIQTRLGFSFSKGKKTEGKTQNKHRHKNWRQAVSTNKTETKNRRNSKQKPMASRAEVIIIKLKELKGGERRLHWPDLRKSSDPKDC</sequence>
<keyword evidence="2" id="KW-1185">Reference proteome</keyword>
<comment type="caution">
    <text evidence="1">The sequence shown here is derived from an EMBL/GenBank/DDBJ whole genome shotgun (WGS) entry which is preliminary data.</text>
</comment>
<proteinExistence type="predicted"/>
<accession>A0ACB9ZLX9</accession>